<name>A0ABT5B6U0_9BACT</name>
<dbReference type="EMBL" id="JAQNDN010000010">
    <property type="protein sequence ID" value="MDC0669812.1"/>
    <property type="molecule type" value="Genomic_DNA"/>
</dbReference>
<organism evidence="1 2">
    <name type="scientific">Nannocystis radixulma</name>
    <dbReference type="NCBI Taxonomy" id="2995305"/>
    <lineage>
        <taxon>Bacteria</taxon>
        <taxon>Pseudomonadati</taxon>
        <taxon>Myxococcota</taxon>
        <taxon>Polyangia</taxon>
        <taxon>Nannocystales</taxon>
        <taxon>Nannocystaceae</taxon>
        <taxon>Nannocystis</taxon>
    </lineage>
</organism>
<gene>
    <name evidence="1" type="ORF">POL58_18810</name>
</gene>
<keyword evidence="2" id="KW-1185">Reference proteome</keyword>
<protein>
    <submittedName>
        <fullName evidence="1">Uncharacterized protein</fullName>
    </submittedName>
</protein>
<comment type="caution">
    <text evidence="1">The sequence shown here is derived from an EMBL/GenBank/DDBJ whole genome shotgun (WGS) entry which is preliminary data.</text>
</comment>
<proteinExistence type="predicted"/>
<reference evidence="1 2" key="1">
    <citation type="submission" date="2022-11" db="EMBL/GenBank/DDBJ databases">
        <title>Minimal conservation of predation-associated metabolite biosynthetic gene clusters underscores biosynthetic potential of Myxococcota including descriptions for ten novel species: Archangium lansinium sp. nov., Myxococcus landrumus sp. nov., Nannocystis bai.</title>
        <authorList>
            <person name="Ahearne A."/>
            <person name="Stevens C."/>
            <person name="Dowd S."/>
        </authorList>
    </citation>
    <scope>NUCLEOTIDE SEQUENCE [LARGE SCALE GENOMIC DNA]</scope>
    <source>
        <strain evidence="1 2">NCELM</strain>
    </source>
</reference>
<evidence type="ECO:0000313" key="2">
    <source>
        <dbReference type="Proteomes" id="UP001217838"/>
    </source>
</evidence>
<accession>A0ABT5B6U0</accession>
<sequence length="56" mass="7014">MKMANIHPELMYAFKRTGMIVTEENMHSFDENDIAEWDEAIDEYRTRQHRRRRWTR</sequence>
<dbReference type="Proteomes" id="UP001217838">
    <property type="component" value="Unassembled WGS sequence"/>
</dbReference>
<dbReference type="RefSeq" id="WP_271999617.1">
    <property type="nucleotide sequence ID" value="NZ_JAQNDN010000010.1"/>
</dbReference>
<evidence type="ECO:0000313" key="1">
    <source>
        <dbReference type="EMBL" id="MDC0669812.1"/>
    </source>
</evidence>